<sequence length="62" mass="6763">MAWLKAGMLGTSSRQYNGVKTQVFLASEGRRAGVQASARPISREPPAVSTQLLLNQNKYVLD</sequence>
<dbReference type="AlphaFoldDB" id="A0A0C3Q8C9"/>
<evidence type="ECO:0000313" key="2">
    <source>
        <dbReference type="Proteomes" id="UP000054248"/>
    </source>
</evidence>
<gene>
    <name evidence="1" type="ORF">M407DRAFT_245770</name>
</gene>
<reference evidence="1 2" key="1">
    <citation type="submission" date="2014-04" db="EMBL/GenBank/DDBJ databases">
        <authorList>
            <consortium name="DOE Joint Genome Institute"/>
            <person name="Kuo A."/>
            <person name="Girlanda M."/>
            <person name="Perotto S."/>
            <person name="Kohler A."/>
            <person name="Nagy L.G."/>
            <person name="Floudas D."/>
            <person name="Copeland A."/>
            <person name="Barry K.W."/>
            <person name="Cichocki N."/>
            <person name="Veneault-Fourrey C."/>
            <person name="LaButti K."/>
            <person name="Lindquist E.A."/>
            <person name="Lipzen A."/>
            <person name="Lundell T."/>
            <person name="Morin E."/>
            <person name="Murat C."/>
            <person name="Sun H."/>
            <person name="Tunlid A."/>
            <person name="Henrissat B."/>
            <person name="Grigoriev I.V."/>
            <person name="Hibbett D.S."/>
            <person name="Martin F."/>
            <person name="Nordberg H.P."/>
            <person name="Cantor M.N."/>
            <person name="Hua S.X."/>
        </authorList>
    </citation>
    <scope>NUCLEOTIDE SEQUENCE [LARGE SCALE GENOMIC DNA]</scope>
    <source>
        <strain evidence="1 2">MUT 4182</strain>
    </source>
</reference>
<dbReference type="Proteomes" id="UP000054248">
    <property type="component" value="Unassembled WGS sequence"/>
</dbReference>
<reference evidence="2" key="2">
    <citation type="submission" date="2015-01" db="EMBL/GenBank/DDBJ databases">
        <title>Evolutionary Origins and Diversification of the Mycorrhizal Mutualists.</title>
        <authorList>
            <consortium name="DOE Joint Genome Institute"/>
            <consortium name="Mycorrhizal Genomics Consortium"/>
            <person name="Kohler A."/>
            <person name="Kuo A."/>
            <person name="Nagy L.G."/>
            <person name="Floudas D."/>
            <person name="Copeland A."/>
            <person name="Barry K.W."/>
            <person name="Cichocki N."/>
            <person name="Veneault-Fourrey C."/>
            <person name="LaButti K."/>
            <person name="Lindquist E.A."/>
            <person name="Lipzen A."/>
            <person name="Lundell T."/>
            <person name="Morin E."/>
            <person name="Murat C."/>
            <person name="Riley R."/>
            <person name="Ohm R."/>
            <person name="Sun H."/>
            <person name="Tunlid A."/>
            <person name="Henrissat B."/>
            <person name="Grigoriev I.V."/>
            <person name="Hibbett D.S."/>
            <person name="Martin F."/>
        </authorList>
    </citation>
    <scope>NUCLEOTIDE SEQUENCE [LARGE SCALE GENOMIC DNA]</scope>
    <source>
        <strain evidence="2">MUT 4182</strain>
    </source>
</reference>
<name>A0A0C3Q8C9_9AGAM</name>
<protein>
    <submittedName>
        <fullName evidence="1">Uncharacterized protein</fullName>
    </submittedName>
</protein>
<keyword evidence="2" id="KW-1185">Reference proteome</keyword>
<proteinExistence type="predicted"/>
<accession>A0A0C3Q8C9</accession>
<evidence type="ECO:0000313" key="1">
    <source>
        <dbReference type="EMBL" id="KIO20526.1"/>
    </source>
</evidence>
<dbReference type="EMBL" id="KN823171">
    <property type="protein sequence ID" value="KIO20526.1"/>
    <property type="molecule type" value="Genomic_DNA"/>
</dbReference>
<organism evidence="1 2">
    <name type="scientific">Tulasnella calospora MUT 4182</name>
    <dbReference type="NCBI Taxonomy" id="1051891"/>
    <lineage>
        <taxon>Eukaryota</taxon>
        <taxon>Fungi</taxon>
        <taxon>Dikarya</taxon>
        <taxon>Basidiomycota</taxon>
        <taxon>Agaricomycotina</taxon>
        <taxon>Agaricomycetes</taxon>
        <taxon>Cantharellales</taxon>
        <taxon>Tulasnellaceae</taxon>
        <taxon>Tulasnella</taxon>
    </lineage>
</organism>
<dbReference type="HOGENOM" id="CLU_2905824_0_0_1"/>